<feature type="region of interest" description="Disordered" evidence="1">
    <location>
        <begin position="1"/>
        <end position="67"/>
    </location>
</feature>
<dbReference type="AlphaFoldDB" id="A0A2S9XU49"/>
<accession>A0A2S9XU49</accession>
<keyword evidence="2" id="KW-0812">Transmembrane</keyword>
<proteinExistence type="predicted"/>
<keyword evidence="2" id="KW-1133">Transmembrane helix</keyword>
<gene>
    <name evidence="3" type="ORF">ENSA7_71790</name>
</gene>
<keyword evidence="2" id="KW-0472">Membrane</keyword>
<feature type="compositionally biased region" description="Basic and acidic residues" evidence="1">
    <location>
        <begin position="21"/>
        <end position="33"/>
    </location>
</feature>
<evidence type="ECO:0000256" key="1">
    <source>
        <dbReference type="SAM" id="MobiDB-lite"/>
    </source>
</evidence>
<feature type="transmembrane region" description="Helical" evidence="2">
    <location>
        <begin position="200"/>
        <end position="227"/>
    </location>
</feature>
<reference evidence="3 4" key="1">
    <citation type="submission" date="2018-03" db="EMBL/GenBank/DDBJ databases">
        <title>Draft Genome Sequences of the Obligatory Marine Myxobacteria Enhygromyxa salina SWB007.</title>
        <authorList>
            <person name="Poehlein A."/>
            <person name="Moghaddam J.A."/>
            <person name="Harms H."/>
            <person name="Alanjari M."/>
            <person name="Koenig G.M."/>
            <person name="Daniel R."/>
            <person name="Schaeberle T.F."/>
        </authorList>
    </citation>
    <scope>NUCLEOTIDE SEQUENCE [LARGE SCALE GENOMIC DNA]</scope>
    <source>
        <strain evidence="3 4">SWB007</strain>
    </source>
</reference>
<evidence type="ECO:0000256" key="2">
    <source>
        <dbReference type="SAM" id="Phobius"/>
    </source>
</evidence>
<organism evidence="3 4">
    <name type="scientific">Enhygromyxa salina</name>
    <dbReference type="NCBI Taxonomy" id="215803"/>
    <lineage>
        <taxon>Bacteria</taxon>
        <taxon>Pseudomonadati</taxon>
        <taxon>Myxococcota</taxon>
        <taxon>Polyangia</taxon>
        <taxon>Nannocystales</taxon>
        <taxon>Nannocystaceae</taxon>
        <taxon>Enhygromyxa</taxon>
    </lineage>
</organism>
<comment type="caution">
    <text evidence="3">The sequence shown here is derived from an EMBL/GenBank/DDBJ whole genome shotgun (WGS) entry which is preliminary data.</text>
</comment>
<evidence type="ECO:0000313" key="3">
    <source>
        <dbReference type="EMBL" id="PRP96364.1"/>
    </source>
</evidence>
<dbReference type="EMBL" id="PVNL01000135">
    <property type="protein sequence ID" value="PRP96364.1"/>
    <property type="molecule type" value="Genomic_DNA"/>
</dbReference>
<protein>
    <submittedName>
        <fullName evidence="3">Uncharacterized protein</fullName>
    </submittedName>
</protein>
<feature type="compositionally biased region" description="Basic and acidic residues" evidence="1">
    <location>
        <begin position="41"/>
        <end position="53"/>
    </location>
</feature>
<name>A0A2S9XU49_9BACT</name>
<evidence type="ECO:0000313" key="4">
    <source>
        <dbReference type="Proteomes" id="UP000238823"/>
    </source>
</evidence>
<sequence length="251" mass="27374">MLWTSPRMTEGKSKTARPLARRPESGEPERRAETSQPRGPLNDRGEVGWDHDALPSPARVTSASDEHSPLTARILSLFSEPTVTTITAVSAGRALERPRADIQTAIDVLVQAGELRPVSDSSLRYMVSPERKAQLEAMFREAAHELGETTALVLREPDEMVVYDDEEPRLPVTAGLLSLFLPGTGQLLNGDVGRASLVFAVWSLALLTHLSPIWTFVALYAGAEAFFTAKVRGMERKLAMDGTKKEGESPA</sequence>
<dbReference type="Proteomes" id="UP000238823">
    <property type="component" value="Unassembled WGS sequence"/>
</dbReference>